<organism evidence="1 2">
    <name type="scientific">Roseofilum halophilum BLCC-M91</name>
    <dbReference type="NCBI Taxonomy" id="3022259"/>
    <lineage>
        <taxon>Bacteria</taxon>
        <taxon>Bacillati</taxon>
        <taxon>Cyanobacteriota</taxon>
        <taxon>Cyanophyceae</taxon>
        <taxon>Desertifilales</taxon>
        <taxon>Desertifilaceae</taxon>
        <taxon>Roseofilum</taxon>
        <taxon>Roseofilum halophilum</taxon>
    </lineage>
</organism>
<evidence type="ECO:0000313" key="2">
    <source>
        <dbReference type="Proteomes" id="UP001231370"/>
    </source>
</evidence>
<accession>A0ABT7BLK3</accession>
<comment type="caution">
    <text evidence="1">The sequence shown here is derived from an EMBL/GenBank/DDBJ whole genome shotgun (WGS) entry which is preliminary data.</text>
</comment>
<name>A0ABT7BLK3_9CYAN</name>
<evidence type="ECO:0000313" key="1">
    <source>
        <dbReference type="EMBL" id="MDJ1179419.1"/>
    </source>
</evidence>
<protein>
    <recommendedName>
        <fullName evidence="3">Transposase</fullName>
    </recommendedName>
</protein>
<sequence>MAKKKAGKLPRQGLELTADRCELELSSFRLAFNAILNFQQQEA</sequence>
<dbReference type="Proteomes" id="UP001231370">
    <property type="component" value="Unassembled WGS sequence"/>
</dbReference>
<dbReference type="EMBL" id="JAQPOK010000085">
    <property type="protein sequence ID" value="MDJ1179419.1"/>
    <property type="molecule type" value="Genomic_DNA"/>
</dbReference>
<proteinExistence type="predicted"/>
<dbReference type="RefSeq" id="WP_283762733.1">
    <property type="nucleotide sequence ID" value="NZ_JAQPOK010000085.1"/>
</dbReference>
<evidence type="ECO:0008006" key="3">
    <source>
        <dbReference type="Google" id="ProtNLM"/>
    </source>
</evidence>
<keyword evidence="2" id="KW-1185">Reference proteome</keyword>
<gene>
    <name evidence="1" type="ORF">PJF56_11135</name>
</gene>
<reference evidence="1 2" key="1">
    <citation type="submission" date="2023-01" db="EMBL/GenBank/DDBJ databases">
        <title>Novel diversity within Roseofilum (Cyanobacteria; Desertifilaceae) from marine benthic mats with descriptions of four novel species.</title>
        <authorList>
            <person name="Wang Y."/>
            <person name="Berthold D.E."/>
            <person name="Hu J."/>
            <person name="Lefler F.W."/>
            <person name="Laughinghouse H.D. IV."/>
        </authorList>
    </citation>
    <scope>NUCLEOTIDE SEQUENCE [LARGE SCALE GENOMIC DNA]</scope>
    <source>
        <strain evidence="1 2">BLCC-M91</strain>
    </source>
</reference>